<keyword evidence="5" id="KW-0482">Metalloprotease</keyword>
<evidence type="ECO:0000313" key="7">
    <source>
        <dbReference type="EMBL" id="MDP4535580.1"/>
    </source>
</evidence>
<dbReference type="Proteomes" id="UP001231616">
    <property type="component" value="Unassembled WGS sequence"/>
</dbReference>
<comment type="caution">
    <text evidence="7">The sequence shown here is derived from an EMBL/GenBank/DDBJ whole genome shotgun (WGS) entry which is preliminary data.</text>
</comment>
<proteinExistence type="predicted"/>
<dbReference type="Pfam" id="PF14464">
    <property type="entry name" value="Prok-JAB"/>
    <property type="match status" value="1"/>
</dbReference>
<sequence>MANVWISQLCVDNLLREIEKFSPLETGGSFFGYVGDNGDVVITDLIHAGPKAKRRRYSFEPDQVFQHAEMARLFELNGGRTSYLGDWHSHPLSSPELSLRDERTLLKVACSADAQCPHPIMMVIGYFPEQWTINCVRFKHGKKMIWPFFSCHYETLNVIFD</sequence>
<keyword evidence="2" id="KW-0479">Metal-binding</keyword>
<reference evidence="7 8" key="1">
    <citation type="submission" date="2023-08" db="EMBL/GenBank/DDBJ databases">
        <authorList>
            <person name="Joshi A."/>
            <person name="Thite S."/>
        </authorList>
    </citation>
    <scope>NUCLEOTIDE SEQUENCE [LARGE SCALE GENOMIC DNA]</scope>
    <source>
        <strain evidence="7 8">AC40</strain>
    </source>
</reference>
<evidence type="ECO:0000259" key="6">
    <source>
        <dbReference type="Pfam" id="PF14464"/>
    </source>
</evidence>
<dbReference type="SUPFAM" id="SSF102712">
    <property type="entry name" value="JAB1/MPN domain"/>
    <property type="match status" value="1"/>
</dbReference>
<evidence type="ECO:0000256" key="5">
    <source>
        <dbReference type="ARBA" id="ARBA00023049"/>
    </source>
</evidence>
<organism evidence="7 8">
    <name type="scientific">Alkalimonas collagenimarina</name>
    <dbReference type="NCBI Taxonomy" id="400390"/>
    <lineage>
        <taxon>Bacteria</taxon>
        <taxon>Pseudomonadati</taxon>
        <taxon>Pseudomonadota</taxon>
        <taxon>Gammaproteobacteria</taxon>
        <taxon>Alkalimonas</taxon>
    </lineage>
</organism>
<dbReference type="InterPro" id="IPR028090">
    <property type="entry name" value="JAB_dom_prok"/>
</dbReference>
<dbReference type="RefSeq" id="WP_305892850.1">
    <property type="nucleotide sequence ID" value="NZ_JAUZVZ010000006.1"/>
</dbReference>
<accession>A0ABT9GWZ3</accession>
<evidence type="ECO:0000256" key="3">
    <source>
        <dbReference type="ARBA" id="ARBA00022801"/>
    </source>
</evidence>
<dbReference type="Gene3D" id="3.40.140.10">
    <property type="entry name" value="Cytidine Deaminase, domain 2"/>
    <property type="match status" value="1"/>
</dbReference>
<evidence type="ECO:0000256" key="1">
    <source>
        <dbReference type="ARBA" id="ARBA00022670"/>
    </source>
</evidence>
<gene>
    <name evidence="7" type="ORF">Q3O60_05225</name>
</gene>
<evidence type="ECO:0000256" key="4">
    <source>
        <dbReference type="ARBA" id="ARBA00022833"/>
    </source>
</evidence>
<feature type="domain" description="JAB" evidence="6">
    <location>
        <begin position="11"/>
        <end position="126"/>
    </location>
</feature>
<keyword evidence="4" id="KW-0862">Zinc</keyword>
<dbReference type="EMBL" id="JAUZVZ010000006">
    <property type="protein sequence ID" value="MDP4535580.1"/>
    <property type="molecule type" value="Genomic_DNA"/>
</dbReference>
<protein>
    <submittedName>
        <fullName evidence="7">Mov34/MPN/PAD-1 family protein</fullName>
    </submittedName>
</protein>
<evidence type="ECO:0000313" key="8">
    <source>
        <dbReference type="Proteomes" id="UP001231616"/>
    </source>
</evidence>
<name>A0ABT9GWZ3_9GAMM</name>
<keyword evidence="8" id="KW-1185">Reference proteome</keyword>
<evidence type="ECO:0000256" key="2">
    <source>
        <dbReference type="ARBA" id="ARBA00022723"/>
    </source>
</evidence>
<keyword evidence="1" id="KW-0645">Protease</keyword>
<keyword evidence="3" id="KW-0378">Hydrolase</keyword>